<keyword evidence="3" id="KW-0479">Metal-binding</keyword>
<evidence type="ECO:0000313" key="8">
    <source>
        <dbReference type="EMBL" id="MCZ8536508.1"/>
    </source>
</evidence>
<gene>
    <name evidence="8" type="ORF">M9R32_04845</name>
</gene>
<dbReference type="Pfam" id="PF04055">
    <property type="entry name" value="Radical_SAM"/>
    <property type="match status" value="1"/>
</dbReference>
<dbReference type="CDD" id="cd02068">
    <property type="entry name" value="radical_SAM_B12_BD"/>
    <property type="match status" value="1"/>
</dbReference>
<evidence type="ECO:0000256" key="5">
    <source>
        <dbReference type="ARBA" id="ARBA00023014"/>
    </source>
</evidence>
<evidence type="ECO:0000313" key="9">
    <source>
        <dbReference type="Proteomes" id="UP001152173"/>
    </source>
</evidence>
<comment type="caution">
    <text evidence="8">The sequence shown here is derived from an EMBL/GenBank/DDBJ whole genome shotgun (WGS) entry which is preliminary data.</text>
</comment>
<dbReference type="PROSITE" id="PS51332">
    <property type="entry name" value="B12_BINDING"/>
    <property type="match status" value="1"/>
</dbReference>
<evidence type="ECO:0000256" key="2">
    <source>
        <dbReference type="ARBA" id="ARBA00022691"/>
    </source>
</evidence>
<sequence length="582" mass="67849">MNIVLATLNAKYIHTNLALRCLKVSAQPEFNPTIAEYTIKDPSFNIVSDIYLKKPKVVGFSCYIWNIEETLKVVRLLKRVSPETIIVLGGPEVSYDSNYWLRRMEEIDFIVMGEGEVSFKQLLHYVEGNVSLQEVPGICYMQDGKFMIHPQGPKIDLREMPSPFRFEEDIPHLSKRITYIETSRGCPFSCQFCLSSIEVGVRYFNREKVKEDIRYLMDHNAKIIKFVDRTFNISRSYAMEMFQFLIDEHRPGVVFQFEITADIMRPEVIQFLNDNAPAGLFRFEIGVQSTNELTNELVKRKQNFAKLTRTVTMVKEGGKIAQHLDLIAGLPEEDYASFKQTFNDVFAMGPEELQLGFLKLLRGTGLRVQAEQYGYVYVDQAPYEIFANNVLTFDDMLRIKQAEDVLEKYWNAHRLDRTVAYLVTETFDTPFDFFQDFGSYWEEKGWSRIGHQLEDLFKRLEEFLMQDGRANMDVVRSLMKIDYLAHHQFQPRKPWWEKEMQKEAQSAIYRKIIKNPQLAGSTFAGLNLHEREVYKQTLLVPFSLDLHQLEQEQVVSKDGYLLTFFKSGQAPQFSFIAKEQVS</sequence>
<dbReference type="Gene3D" id="3.80.30.20">
    <property type="entry name" value="tm_1862 like domain"/>
    <property type="match status" value="1"/>
</dbReference>
<dbReference type="SUPFAM" id="SSF102114">
    <property type="entry name" value="Radical SAM enzymes"/>
    <property type="match status" value="1"/>
</dbReference>
<evidence type="ECO:0000256" key="4">
    <source>
        <dbReference type="ARBA" id="ARBA00023004"/>
    </source>
</evidence>
<dbReference type="InterPro" id="IPR034466">
    <property type="entry name" value="Methyltransferase_Class_B"/>
</dbReference>
<dbReference type="AlphaFoldDB" id="A0A9X3RDK4"/>
<evidence type="ECO:0000256" key="3">
    <source>
        <dbReference type="ARBA" id="ARBA00022723"/>
    </source>
</evidence>
<dbReference type="RefSeq" id="WP_269925608.1">
    <property type="nucleotide sequence ID" value="NZ_JAMKBJ010000003.1"/>
</dbReference>
<accession>A0A9X3RDK4</accession>
<evidence type="ECO:0000259" key="6">
    <source>
        <dbReference type="PROSITE" id="PS51332"/>
    </source>
</evidence>
<dbReference type="SUPFAM" id="SSF52242">
    <property type="entry name" value="Cobalamin (vitamin B12)-binding domain"/>
    <property type="match status" value="1"/>
</dbReference>
<dbReference type="SFLD" id="SFLDG01123">
    <property type="entry name" value="methyltransferase_(Class_B)"/>
    <property type="match status" value="1"/>
</dbReference>
<dbReference type="InterPro" id="IPR006638">
    <property type="entry name" value="Elp3/MiaA/NifB-like_rSAM"/>
</dbReference>
<dbReference type="GO" id="GO:0003824">
    <property type="term" value="F:catalytic activity"/>
    <property type="evidence" value="ECO:0007669"/>
    <property type="project" value="InterPro"/>
</dbReference>
<reference evidence="8" key="1">
    <citation type="submission" date="2022-05" db="EMBL/GenBank/DDBJ databases">
        <authorList>
            <person name="Colautti A."/>
            <person name="Iacumin L."/>
        </authorList>
    </citation>
    <scope>NUCLEOTIDE SEQUENCE</scope>
    <source>
        <strain evidence="8">SK 55</strain>
    </source>
</reference>
<dbReference type="Pfam" id="PF02310">
    <property type="entry name" value="B12-binding"/>
    <property type="match status" value="1"/>
</dbReference>
<keyword evidence="2" id="KW-0949">S-adenosyl-L-methionine</keyword>
<dbReference type="GO" id="GO:0046872">
    <property type="term" value="F:metal ion binding"/>
    <property type="evidence" value="ECO:0007669"/>
    <property type="project" value="UniProtKB-KW"/>
</dbReference>
<dbReference type="Gene3D" id="3.40.50.280">
    <property type="entry name" value="Cobalamin-binding domain"/>
    <property type="match status" value="1"/>
</dbReference>
<dbReference type="SFLD" id="SFLDS00029">
    <property type="entry name" value="Radical_SAM"/>
    <property type="match status" value="1"/>
</dbReference>
<organism evidence="8 9">
    <name type="scientific">Paenisporosarcina quisquiliarum</name>
    <dbReference type="NCBI Taxonomy" id="365346"/>
    <lineage>
        <taxon>Bacteria</taxon>
        <taxon>Bacillati</taxon>
        <taxon>Bacillota</taxon>
        <taxon>Bacilli</taxon>
        <taxon>Bacillales</taxon>
        <taxon>Caryophanaceae</taxon>
        <taxon>Paenisporosarcina</taxon>
    </lineage>
</organism>
<dbReference type="InterPro" id="IPR025288">
    <property type="entry name" value="DUF4080"/>
</dbReference>
<dbReference type="PANTHER" id="PTHR43409">
    <property type="entry name" value="ANAEROBIC MAGNESIUM-PROTOPORPHYRIN IX MONOMETHYL ESTER CYCLASE-RELATED"/>
    <property type="match status" value="1"/>
</dbReference>
<dbReference type="Proteomes" id="UP001152173">
    <property type="component" value="Unassembled WGS sequence"/>
</dbReference>
<dbReference type="InterPro" id="IPR036724">
    <property type="entry name" value="Cobalamin-bd_sf"/>
</dbReference>
<feature type="domain" description="B12-binding" evidence="6">
    <location>
        <begin position="1"/>
        <end position="133"/>
    </location>
</feature>
<dbReference type="Pfam" id="PF13311">
    <property type="entry name" value="DUF4080"/>
    <property type="match status" value="1"/>
</dbReference>
<dbReference type="SMART" id="SM00729">
    <property type="entry name" value="Elp3"/>
    <property type="match status" value="1"/>
</dbReference>
<dbReference type="GO" id="GO:0051539">
    <property type="term" value="F:4 iron, 4 sulfur cluster binding"/>
    <property type="evidence" value="ECO:0007669"/>
    <property type="project" value="UniProtKB-KW"/>
</dbReference>
<dbReference type="InterPro" id="IPR051198">
    <property type="entry name" value="BchE-like"/>
</dbReference>
<dbReference type="EMBL" id="JAMKBJ010000003">
    <property type="protein sequence ID" value="MCZ8536508.1"/>
    <property type="molecule type" value="Genomic_DNA"/>
</dbReference>
<keyword evidence="9" id="KW-1185">Reference proteome</keyword>
<dbReference type="InterPro" id="IPR006158">
    <property type="entry name" value="Cobalamin-bd"/>
</dbReference>
<comment type="cofactor">
    <cofactor evidence="1">
        <name>[4Fe-4S] cluster</name>
        <dbReference type="ChEBI" id="CHEBI:49883"/>
    </cofactor>
</comment>
<dbReference type="GO" id="GO:0031419">
    <property type="term" value="F:cobalamin binding"/>
    <property type="evidence" value="ECO:0007669"/>
    <property type="project" value="InterPro"/>
</dbReference>
<dbReference type="InterPro" id="IPR023404">
    <property type="entry name" value="rSAM_horseshoe"/>
</dbReference>
<keyword evidence="5" id="KW-0411">Iron-sulfur</keyword>
<protein>
    <submittedName>
        <fullName evidence="8">B12-binding domain-containing radical SAM protein</fullName>
    </submittedName>
</protein>
<proteinExistence type="predicted"/>
<name>A0A9X3RDK4_9BACL</name>
<dbReference type="GO" id="GO:0005829">
    <property type="term" value="C:cytosol"/>
    <property type="evidence" value="ECO:0007669"/>
    <property type="project" value="TreeGrafter"/>
</dbReference>
<dbReference type="SFLD" id="SFLDG01082">
    <property type="entry name" value="B12-binding_domain_containing"/>
    <property type="match status" value="1"/>
</dbReference>
<keyword evidence="4" id="KW-0408">Iron</keyword>
<dbReference type="PANTHER" id="PTHR43409:SF16">
    <property type="entry name" value="SLR0320 PROTEIN"/>
    <property type="match status" value="1"/>
</dbReference>
<evidence type="ECO:0000256" key="1">
    <source>
        <dbReference type="ARBA" id="ARBA00001966"/>
    </source>
</evidence>
<evidence type="ECO:0000259" key="7">
    <source>
        <dbReference type="PROSITE" id="PS51918"/>
    </source>
</evidence>
<dbReference type="PROSITE" id="PS51918">
    <property type="entry name" value="RADICAL_SAM"/>
    <property type="match status" value="1"/>
</dbReference>
<dbReference type="InterPro" id="IPR058240">
    <property type="entry name" value="rSAM_sf"/>
</dbReference>
<dbReference type="CDD" id="cd01335">
    <property type="entry name" value="Radical_SAM"/>
    <property type="match status" value="1"/>
</dbReference>
<dbReference type="InterPro" id="IPR007197">
    <property type="entry name" value="rSAM"/>
</dbReference>
<feature type="domain" description="Radical SAM core" evidence="7">
    <location>
        <begin position="172"/>
        <end position="403"/>
    </location>
</feature>